<proteinExistence type="inferred from homology"/>
<evidence type="ECO:0000256" key="10">
    <source>
        <dbReference type="ARBA" id="ARBA00023145"/>
    </source>
</evidence>
<keyword evidence="6" id="KW-0479">Metal-binding</keyword>
<dbReference type="Gene3D" id="1.10.390.10">
    <property type="entry name" value="Neutral Protease Domain 2"/>
    <property type="match status" value="1"/>
</dbReference>
<keyword evidence="10" id="KW-0865">Zymogen</keyword>
<dbReference type="Pfam" id="PF02128">
    <property type="entry name" value="Peptidase_M36"/>
    <property type="match status" value="1"/>
</dbReference>
<evidence type="ECO:0000259" key="12">
    <source>
        <dbReference type="PROSITE" id="PS50835"/>
    </source>
</evidence>
<evidence type="ECO:0000256" key="11">
    <source>
        <dbReference type="SAM" id="SignalP"/>
    </source>
</evidence>
<dbReference type="NCBIfam" id="NF038111">
    <property type="entry name" value="rhom_dep_M36"/>
    <property type="match status" value="1"/>
</dbReference>
<dbReference type="NCBIfam" id="TIGR03501">
    <property type="entry name" value="GlyGly_CTERM"/>
    <property type="match status" value="1"/>
</dbReference>
<evidence type="ECO:0000256" key="9">
    <source>
        <dbReference type="ARBA" id="ARBA00023049"/>
    </source>
</evidence>
<evidence type="ECO:0000256" key="7">
    <source>
        <dbReference type="ARBA" id="ARBA00022801"/>
    </source>
</evidence>
<gene>
    <name evidence="13" type="ORF">JYB85_02695</name>
</gene>
<evidence type="ECO:0000256" key="6">
    <source>
        <dbReference type="ARBA" id="ARBA00022723"/>
    </source>
</evidence>
<keyword evidence="14" id="KW-1185">Reference proteome</keyword>
<dbReference type="EMBL" id="CP071502">
    <property type="protein sequence ID" value="QSX37768.1"/>
    <property type="molecule type" value="Genomic_DNA"/>
</dbReference>
<dbReference type="Gene3D" id="3.50.30.30">
    <property type="match status" value="1"/>
</dbReference>
<evidence type="ECO:0000256" key="4">
    <source>
        <dbReference type="ARBA" id="ARBA00022525"/>
    </source>
</evidence>
<accession>A0ABX7R3U0</accession>
<comment type="cofactor">
    <cofactor evidence="1">
        <name>Zn(2+)</name>
        <dbReference type="ChEBI" id="CHEBI:29105"/>
    </cofactor>
</comment>
<dbReference type="InterPro" id="IPR046450">
    <property type="entry name" value="PA_dom_sf"/>
</dbReference>
<dbReference type="Pfam" id="PF02225">
    <property type="entry name" value="PA"/>
    <property type="match status" value="1"/>
</dbReference>
<dbReference type="InterPro" id="IPR007110">
    <property type="entry name" value="Ig-like_dom"/>
</dbReference>
<keyword evidence="8" id="KW-0862">Zinc</keyword>
<feature type="signal peptide" evidence="11">
    <location>
        <begin position="1"/>
        <end position="20"/>
    </location>
</feature>
<sequence>MKTKLSMAITAALLSGAVNADNQDIRIAQLAVPVQHAAVQQQASISGMRDQFDARTGQATFQWAKTNQRTPSLGALDAKYKLAFAADFYLNQITGLSVEKQSALKPVLTNLHDQGRGGMIARYNQEFQGVEVFNRSFNIMMDREYGLVATSGSLLPASIAEASGLKGIKADFGSAANAVKAASADMGVTGLSLTSKGSEGKYEAFKASEIANGKIVKGEPRAKPVFFEQKGKLVPAQYVELEIGDAESRDSEFYAFIINSETNEVLFKHNQTAYESAFNYRVYASETGVPWDGPHGNVIPAESEDQVDATAYLDAPLVTLSHGPISTKDAWLADDATMTSGNNAFAYVDAIAPDGFTNGDFSAETTADHTFDYKYNTSEVESSVNNRKASIVNLFYMNNYLHDLFYDHGFDEASGNAQNDNYGRGGEEGDAIRAEVQDNSGFNNANMSTPADGRSPRMQMYLWDSKDAVVGEDYGVIISSDDPDTLLTSSKRASFGKGQFDITGNVVRIVDGTAPFNDGCTAATNGADLAGKIVIIDRGACAFTVKAKNAQNAGAIGVLIANNSGTTDPAPMGGTDTSVKIPAMGLSLNDGAAIYAQVDAAKDVEVHMFNTKPFKDSSWDNAIVSHEWGHYISNRLIGNGSGLINNQGRSMGEGWGDFHALLMLAEADDAMLDGNDKFQKAYAAISYVDSFYWGIRNFPYSTDMEINPLTFADVAMDNAEVHSAGEPWAVMLWDCFVSLINDERYSFDEARSVMMDYLVAGYKMTPIAPTYTEARDALLAAAYANEPKDYDLFIKAFARRGMGLGAQSPERYDSRHSGVVESYKTELPAFAVTEHDVNSDYEGLTVGYCSKDGILDKGETGTVSFTIHNQGSERFEGVEAQVEVISDHDITFANEGKITFGALELFGDATSAPIEFTLNDAKTADTIELKLTFPSLAEGTEAEEYSFTTVVNMDFKDKAPVSNMSTSDMEDYSGLADFKENVLAGGDMAEGTGMLDGTYAAYFPVDSQYLYIANNGFESDVAFETKPVQIGYGGDFTISWFQYFEIEENWDGGVVEVSVNGGDWVDVTEMGGVFEEGGYTGELNQLLPERMTYTGFSPWPGTMEKVNFGTALNGNEVRFRFRIVTDTNSNEFGWIVDNVTFENISSSVFHEQIAGDANPCDNRLPNVTVTSSAASVTEGESFTLTATAIDANADDTLTYTWTQTAGTAATLTGANTATLTVATGQVNSNEDQEFTLTVNDGTGDVVVKTTVKVNDVPTPPAGPDKSSGGSLGWLALLLLPVAALRRRKS</sequence>
<evidence type="ECO:0000256" key="3">
    <source>
        <dbReference type="ARBA" id="ARBA00006006"/>
    </source>
</evidence>
<dbReference type="PANTHER" id="PTHR33478:SF1">
    <property type="entry name" value="EXTRACELLULAR METALLOPROTEINASE MEP"/>
    <property type="match status" value="1"/>
</dbReference>
<keyword evidence="11" id="KW-0732">Signal</keyword>
<evidence type="ECO:0000256" key="8">
    <source>
        <dbReference type="ARBA" id="ARBA00022833"/>
    </source>
</evidence>
<comment type="similarity">
    <text evidence="3">Belongs to the peptidase M36 family.</text>
</comment>
<evidence type="ECO:0000313" key="14">
    <source>
        <dbReference type="Proteomes" id="UP000663207"/>
    </source>
</evidence>
<dbReference type="PROSITE" id="PS50835">
    <property type="entry name" value="IG_LIKE"/>
    <property type="match status" value="1"/>
</dbReference>
<feature type="domain" description="Ig-like" evidence="12">
    <location>
        <begin position="1165"/>
        <end position="1252"/>
    </location>
</feature>
<dbReference type="SUPFAM" id="SSF52025">
    <property type="entry name" value="PA domain"/>
    <property type="match status" value="1"/>
</dbReference>
<evidence type="ECO:0000256" key="5">
    <source>
        <dbReference type="ARBA" id="ARBA00022670"/>
    </source>
</evidence>
<protein>
    <submittedName>
        <fullName evidence="13">Rhombosortase-dependent M36 family metallopeptidase</fullName>
    </submittedName>
</protein>
<name>A0ABX7R3U0_9GAMM</name>
<evidence type="ECO:0000256" key="2">
    <source>
        <dbReference type="ARBA" id="ARBA00004613"/>
    </source>
</evidence>
<dbReference type="CDD" id="cd04818">
    <property type="entry name" value="PA_subtilisin_1"/>
    <property type="match status" value="1"/>
</dbReference>
<dbReference type="Proteomes" id="UP000663207">
    <property type="component" value="Chromosome"/>
</dbReference>
<keyword evidence="7" id="KW-0378">Hydrolase</keyword>
<evidence type="ECO:0000256" key="1">
    <source>
        <dbReference type="ARBA" id="ARBA00001947"/>
    </source>
</evidence>
<dbReference type="InterPro" id="IPR001842">
    <property type="entry name" value="Peptidase_M36"/>
</dbReference>
<dbReference type="InterPro" id="IPR050371">
    <property type="entry name" value="Fungal_virulence_M36"/>
</dbReference>
<comment type="subcellular location">
    <subcellularLocation>
        <location evidence="2">Secreted</location>
    </subcellularLocation>
</comment>
<dbReference type="InterPro" id="IPR027268">
    <property type="entry name" value="Peptidase_M4/M1_CTD_sf"/>
</dbReference>
<keyword evidence="5" id="KW-0645">Protease</keyword>
<dbReference type="Gene3D" id="3.10.170.10">
    <property type="match status" value="1"/>
</dbReference>
<evidence type="ECO:0000313" key="13">
    <source>
        <dbReference type="EMBL" id="QSX37768.1"/>
    </source>
</evidence>
<keyword evidence="4" id="KW-0964">Secreted</keyword>
<reference evidence="13 14" key="1">
    <citation type="submission" date="2021-03" db="EMBL/GenBank/DDBJ databases">
        <title>Novel species identification of genus Shewanella.</title>
        <authorList>
            <person name="Liu G."/>
            <person name="Zhang Q."/>
        </authorList>
    </citation>
    <scope>NUCLEOTIDE SEQUENCE [LARGE SCALE GENOMIC DNA]</scope>
    <source>
        <strain evidence="13 14">FJAT-52962</strain>
    </source>
</reference>
<dbReference type="SUPFAM" id="SSF55486">
    <property type="entry name" value="Metalloproteases ('zincins'), catalytic domain"/>
    <property type="match status" value="1"/>
</dbReference>
<keyword evidence="9" id="KW-0482">Metalloprotease</keyword>
<dbReference type="Gene3D" id="2.60.40.3010">
    <property type="match status" value="1"/>
</dbReference>
<dbReference type="InterPro" id="IPR003137">
    <property type="entry name" value="PA_domain"/>
</dbReference>
<feature type="chain" id="PRO_5046995461" evidence="11">
    <location>
        <begin position="21"/>
        <end position="1289"/>
    </location>
</feature>
<dbReference type="RefSeq" id="WP_207380945.1">
    <property type="nucleotide sequence ID" value="NZ_CP071502.1"/>
</dbReference>
<dbReference type="Gene3D" id="2.60.120.260">
    <property type="entry name" value="Galactose-binding domain-like"/>
    <property type="match status" value="1"/>
</dbReference>
<dbReference type="InterPro" id="IPR020008">
    <property type="entry name" value="GlyGly_CTERM"/>
</dbReference>
<dbReference type="PANTHER" id="PTHR33478">
    <property type="entry name" value="EXTRACELLULAR METALLOPROTEINASE MEP"/>
    <property type="match status" value="1"/>
</dbReference>
<organism evidence="13 14">
    <name type="scientific">Shewanella sedimentimangrovi</name>
    <dbReference type="NCBI Taxonomy" id="2814293"/>
    <lineage>
        <taxon>Bacteria</taxon>
        <taxon>Pseudomonadati</taxon>
        <taxon>Pseudomonadota</taxon>
        <taxon>Gammaproteobacteria</taxon>
        <taxon>Alteromonadales</taxon>
        <taxon>Shewanellaceae</taxon>
        <taxon>Shewanella</taxon>
    </lineage>
</organism>